<accession>A0A9D1NPA3</accession>
<dbReference type="Gene3D" id="1.10.1740.10">
    <property type="match status" value="1"/>
</dbReference>
<evidence type="ECO:0000256" key="1">
    <source>
        <dbReference type="ARBA" id="ARBA00010641"/>
    </source>
</evidence>
<feature type="domain" description="RNA polymerase sigma factor 70 region 4 type 2" evidence="6">
    <location>
        <begin position="124"/>
        <end position="175"/>
    </location>
</feature>
<reference evidence="7" key="1">
    <citation type="submission" date="2020-10" db="EMBL/GenBank/DDBJ databases">
        <authorList>
            <person name="Gilroy R."/>
        </authorList>
    </citation>
    <scope>NUCLEOTIDE SEQUENCE</scope>
    <source>
        <strain evidence="7">1370</strain>
    </source>
</reference>
<dbReference type="InterPro" id="IPR036388">
    <property type="entry name" value="WH-like_DNA-bd_sf"/>
</dbReference>
<keyword evidence="3" id="KW-0731">Sigma factor</keyword>
<evidence type="ECO:0000313" key="7">
    <source>
        <dbReference type="EMBL" id="HIV10336.1"/>
    </source>
</evidence>
<dbReference type="EMBL" id="DVOL01000016">
    <property type="protein sequence ID" value="HIV10336.1"/>
    <property type="molecule type" value="Genomic_DNA"/>
</dbReference>
<dbReference type="SUPFAM" id="SSF88659">
    <property type="entry name" value="Sigma3 and sigma4 domains of RNA polymerase sigma factors"/>
    <property type="match status" value="1"/>
</dbReference>
<evidence type="ECO:0000256" key="2">
    <source>
        <dbReference type="ARBA" id="ARBA00023015"/>
    </source>
</evidence>
<keyword evidence="2" id="KW-0805">Transcription regulation</keyword>
<dbReference type="GO" id="GO:0003677">
    <property type="term" value="F:DNA binding"/>
    <property type="evidence" value="ECO:0007669"/>
    <property type="project" value="InterPro"/>
</dbReference>
<dbReference type="InterPro" id="IPR013325">
    <property type="entry name" value="RNA_pol_sigma_r2"/>
</dbReference>
<gene>
    <name evidence="7" type="ORF">IAD28_01380</name>
</gene>
<dbReference type="CDD" id="cd06171">
    <property type="entry name" value="Sigma70_r4"/>
    <property type="match status" value="1"/>
</dbReference>
<name>A0A9D1NPA3_9FIRM</name>
<reference evidence="7" key="2">
    <citation type="journal article" date="2021" name="PeerJ">
        <title>Extensive microbial diversity within the chicken gut microbiome revealed by metagenomics and culture.</title>
        <authorList>
            <person name="Gilroy R."/>
            <person name="Ravi A."/>
            <person name="Getino M."/>
            <person name="Pursley I."/>
            <person name="Horton D.L."/>
            <person name="Alikhan N.F."/>
            <person name="Baker D."/>
            <person name="Gharbi K."/>
            <person name="Hall N."/>
            <person name="Watson M."/>
            <person name="Adriaenssens E.M."/>
            <person name="Foster-Nyarko E."/>
            <person name="Jarju S."/>
            <person name="Secka A."/>
            <person name="Antonio M."/>
            <person name="Oren A."/>
            <person name="Chaudhuri R.R."/>
            <person name="La Ragione R."/>
            <person name="Hildebrand F."/>
            <person name="Pallen M.J."/>
        </authorList>
    </citation>
    <scope>NUCLEOTIDE SEQUENCE</scope>
    <source>
        <strain evidence="7">1370</strain>
    </source>
</reference>
<dbReference type="Pfam" id="PF08281">
    <property type="entry name" value="Sigma70_r4_2"/>
    <property type="match status" value="1"/>
</dbReference>
<evidence type="ECO:0000259" key="6">
    <source>
        <dbReference type="Pfam" id="PF08281"/>
    </source>
</evidence>
<dbReference type="InterPro" id="IPR014284">
    <property type="entry name" value="RNA_pol_sigma-70_dom"/>
</dbReference>
<dbReference type="InterPro" id="IPR007627">
    <property type="entry name" value="RNA_pol_sigma70_r2"/>
</dbReference>
<dbReference type="Gene3D" id="1.10.10.10">
    <property type="entry name" value="Winged helix-like DNA-binding domain superfamily/Winged helix DNA-binding domain"/>
    <property type="match status" value="1"/>
</dbReference>
<dbReference type="PANTHER" id="PTHR43133:SF51">
    <property type="entry name" value="RNA POLYMERASE SIGMA FACTOR"/>
    <property type="match status" value="1"/>
</dbReference>
<comment type="caution">
    <text evidence="7">The sequence shown here is derived from an EMBL/GenBank/DDBJ whole genome shotgun (WGS) entry which is preliminary data.</text>
</comment>
<dbReference type="Proteomes" id="UP000823960">
    <property type="component" value="Unassembled WGS sequence"/>
</dbReference>
<dbReference type="AlphaFoldDB" id="A0A9D1NPA3"/>
<protein>
    <submittedName>
        <fullName evidence="7">RNA polymerase sigma factor</fullName>
    </submittedName>
</protein>
<dbReference type="Pfam" id="PF04542">
    <property type="entry name" value="Sigma70_r2"/>
    <property type="match status" value="1"/>
</dbReference>
<sequence>MKSGFQELVAKARRGDSDAFAQLYSAIYKELYYYALCNLNNSEDAADAVSDAVLDAFSGIKNLRNEDAFKGWMIRILTAKIKRKQAEYINQREYIISLSSEDSGGEDDRELEIPERESKYEGIELLEHLESLTHNEKMCFTLSVLYGYTSDEISKITGINSATVRSYLSRGKAKIRRLIGEEQ</sequence>
<organism evidence="7 8">
    <name type="scientific">Candidatus Faeciplasma avium</name>
    <dbReference type="NCBI Taxonomy" id="2840798"/>
    <lineage>
        <taxon>Bacteria</taxon>
        <taxon>Bacillati</taxon>
        <taxon>Bacillota</taxon>
        <taxon>Clostridia</taxon>
        <taxon>Eubacteriales</taxon>
        <taxon>Oscillospiraceae</taxon>
        <taxon>Oscillospiraceae incertae sedis</taxon>
        <taxon>Candidatus Faeciplasma</taxon>
    </lineage>
</organism>
<proteinExistence type="inferred from homology"/>
<dbReference type="InterPro" id="IPR013249">
    <property type="entry name" value="RNA_pol_sigma70_r4_t2"/>
</dbReference>
<feature type="domain" description="RNA polymerase sigma-70 region 2" evidence="5">
    <location>
        <begin position="23"/>
        <end position="83"/>
    </location>
</feature>
<dbReference type="PANTHER" id="PTHR43133">
    <property type="entry name" value="RNA POLYMERASE ECF-TYPE SIGMA FACTO"/>
    <property type="match status" value="1"/>
</dbReference>
<dbReference type="SUPFAM" id="SSF88946">
    <property type="entry name" value="Sigma2 domain of RNA polymerase sigma factors"/>
    <property type="match status" value="1"/>
</dbReference>
<dbReference type="NCBIfam" id="TIGR02937">
    <property type="entry name" value="sigma70-ECF"/>
    <property type="match status" value="1"/>
</dbReference>
<dbReference type="GO" id="GO:0006352">
    <property type="term" value="P:DNA-templated transcription initiation"/>
    <property type="evidence" value="ECO:0007669"/>
    <property type="project" value="InterPro"/>
</dbReference>
<keyword evidence="4" id="KW-0804">Transcription</keyword>
<dbReference type="InterPro" id="IPR039425">
    <property type="entry name" value="RNA_pol_sigma-70-like"/>
</dbReference>
<comment type="similarity">
    <text evidence="1">Belongs to the sigma-70 factor family. ECF subfamily.</text>
</comment>
<evidence type="ECO:0000313" key="8">
    <source>
        <dbReference type="Proteomes" id="UP000823960"/>
    </source>
</evidence>
<dbReference type="GO" id="GO:0016987">
    <property type="term" value="F:sigma factor activity"/>
    <property type="evidence" value="ECO:0007669"/>
    <property type="project" value="UniProtKB-KW"/>
</dbReference>
<evidence type="ECO:0000256" key="4">
    <source>
        <dbReference type="ARBA" id="ARBA00023163"/>
    </source>
</evidence>
<evidence type="ECO:0000259" key="5">
    <source>
        <dbReference type="Pfam" id="PF04542"/>
    </source>
</evidence>
<evidence type="ECO:0000256" key="3">
    <source>
        <dbReference type="ARBA" id="ARBA00023082"/>
    </source>
</evidence>
<dbReference type="InterPro" id="IPR013324">
    <property type="entry name" value="RNA_pol_sigma_r3/r4-like"/>
</dbReference>